<evidence type="ECO:0000256" key="5">
    <source>
        <dbReference type="ARBA" id="ARBA00023136"/>
    </source>
</evidence>
<feature type="transmembrane region" description="Helical" evidence="7">
    <location>
        <begin position="234"/>
        <end position="255"/>
    </location>
</feature>
<reference evidence="9 13" key="2">
    <citation type="submission" date="2020-06" db="EMBL/GenBank/DDBJ databases">
        <title>Lactobacillus rhamnosus QC,genome.</title>
        <authorList>
            <person name="Yi H."/>
            <person name="Jin M."/>
        </authorList>
    </citation>
    <scope>NUCLEOTIDE SEQUENCE [LARGE SCALE GENOMIC DNA]</scope>
    <source>
        <strain evidence="9 13">QC</strain>
    </source>
</reference>
<evidence type="ECO:0000256" key="7">
    <source>
        <dbReference type="SAM" id="Phobius"/>
    </source>
</evidence>
<dbReference type="EMBL" id="JACCKI010000003">
    <property type="protein sequence ID" value="NZA04505.1"/>
    <property type="molecule type" value="Genomic_DNA"/>
</dbReference>
<keyword evidence="2" id="KW-1003">Cell membrane</keyword>
<evidence type="ECO:0000313" key="14">
    <source>
        <dbReference type="Proteomes" id="UP000552935"/>
    </source>
</evidence>
<feature type="transmembrane region" description="Helical" evidence="7">
    <location>
        <begin position="120"/>
        <end position="141"/>
    </location>
</feature>
<dbReference type="EMBL" id="SSHM01000001">
    <property type="protein sequence ID" value="THC81122.1"/>
    <property type="molecule type" value="Genomic_DNA"/>
</dbReference>
<evidence type="ECO:0000256" key="4">
    <source>
        <dbReference type="ARBA" id="ARBA00022989"/>
    </source>
</evidence>
<comment type="subcellular location">
    <subcellularLocation>
        <location evidence="1">Cell membrane</location>
        <topology evidence="1">Multi-pass membrane protein</topology>
    </subcellularLocation>
</comment>
<dbReference type="GO" id="GO:0005886">
    <property type="term" value="C:plasma membrane"/>
    <property type="evidence" value="ECO:0007669"/>
    <property type="project" value="UniProtKB-SubCell"/>
</dbReference>
<feature type="transmembrane region" description="Helical" evidence="7">
    <location>
        <begin position="175"/>
        <end position="197"/>
    </location>
</feature>
<evidence type="ECO:0000256" key="6">
    <source>
        <dbReference type="ARBA" id="ARBA00034125"/>
    </source>
</evidence>
<dbReference type="InterPro" id="IPR010619">
    <property type="entry name" value="ThrE-like_N"/>
</dbReference>
<evidence type="ECO:0000256" key="3">
    <source>
        <dbReference type="ARBA" id="ARBA00022692"/>
    </source>
</evidence>
<protein>
    <submittedName>
        <fullName evidence="10 11">Threonine/serine exporter</fullName>
    </submittedName>
</protein>
<evidence type="ECO:0000313" key="11">
    <source>
        <dbReference type="EMBL" id="THC81122.1"/>
    </source>
</evidence>
<evidence type="ECO:0000313" key="10">
    <source>
        <dbReference type="EMBL" id="NZA04505.1"/>
    </source>
</evidence>
<comment type="caution">
    <text evidence="10">The sequence shown here is derived from an EMBL/GenBank/DDBJ whole genome shotgun (WGS) entry which is preliminary data.</text>
</comment>
<dbReference type="Proteomes" id="UP000552935">
    <property type="component" value="Unassembled WGS sequence"/>
</dbReference>
<dbReference type="PANTHER" id="PTHR34390:SF2">
    <property type="entry name" value="SUCCINATE TRANSPORTER SUBUNIT YJJP-RELATED"/>
    <property type="match status" value="1"/>
</dbReference>
<dbReference type="GO" id="GO:0015744">
    <property type="term" value="P:succinate transport"/>
    <property type="evidence" value="ECO:0007669"/>
    <property type="project" value="TreeGrafter"/>
</dbReference>
<gene>
    <name evidence="11" type="ORF">E6L36_12580</name>
    <name evidence="10" type="ORF">H0N82_05125</name>
    <name evidence="9" type="ORF">HWN39_12035</name>
</gene>
<accession>A0A171J4A2</accession>
<dbReference type="OrthoDB" id="9813917at2"/>
<dbReference type="PANTHER" id="PTHR34390">
    <property type="entry name" value="UPF0442 PROTEIN YJJB-RELATED"/>
    <property type="match status" value="1"/>
</dbReference>
<evidence type="ECO:0000313" key="13">
    <source>
        <dbReference type="Proteomes" id="UP000542889"/>
    </source>
</evidence>
<evidence type="ECO:0000256" key="1">
    <source>
        <dbReference type="ARBA" id="ARBA00004651"/>
    </source>
</evidence>
<reference evidence="11 12" key="1">
    <citation type="submission" date="2019-04" db="EMBL/GenBank/DDBJ databases">
        <title>Genome Announcement to Ensure Probiotic Safety of Lactobacillus rhamnosus UBLR-58.</title>
        <authorList>
            <person name="Sulthana A."/>
            <person name="Lakshmi S.G."/>
            <person name="Madempudi R.S."/>
        </authorList>
    </citation>
    <scope>NUCLEOTIDE SEQUENCE [LARGE SCALE GENOMIC DNA]</scope>
    <source>
        <strain evidence="11 12">UBLR-58</strain>
    </source>
</reference>
<dbReference type="Proteomes" id="UP000542889">
    <property type="component" value="Unassembled WGS sequence"/>
</dbReference>
<dbReference type="GO" id="GO:0022857">
    <property type="term" value="F:transmembrane transporter activity"/>
    <property type="evidence" value="ECO:0007669"/>
    <property type="project" value="InterPro"/>
</dbReference>
<dbReference type="EMBL" id="JABXWP010000021">
    <property type="protein sequence ID" value="NVO89203.1"/>
    <property type="molecule type" value="Genomic_DNA"/>
</dbReference>
<organism evidence="10 14">
    <name type="scientific">Lacticaseibacillus rhamnosus</name>
    <name type="common">Lactobacillus rhamnosus</name>
    <dbReference type="NCBI Taxonomy" id="47715"/>
    <lineage>
        <taxon>Bacteria</taxon>
        <taxon>Bacillati</taxon>
        <taxon>Bacillota</taxon>
        <taxon>Bacilli</taxon>
        <taxon>Lactobacillales</taxon>
        <taxon>Lactobacillaceae</taxon>
        <taxon>Lacticaseibacillus</taxon>
    </lineage>
</organism>
<feature type="transmembrane region" description="Helical" evidence="7">
    <location>
        <begin position="203"/>
        <end position="222"/>
    </location>
</feature>
<evidence type="ECO:0000259" key="8">
    <source>
        <dbReference type="Pfam" id="PF06738"/>
    </source>
</evidence>
<dbReference type="RefSeq" id="WP_005691294.1">
    <property type="nucleotide sequence ID" value="NZ_CABFNI010000008.1"/>
</dbReference>
<dbReference type="Pfam" id="PF06738">
    <property type="entry name" value="ThrE"/>
    <property type="match status" value="1"/>
</dbReference>
<feature type="domain" description="Threonine/serine exporter-like N-terminal" evidence="8">
    <location>
        <begin position="19"/>
        <end position="257"/>
    </location>
</feature>
<evidence type="ECO:0000313" key="9">
    <source>
        <dbReference type="EMBL" id="NVO89203.1"/>
    </source>
</evidence>
<proteinExistence type="inferred from homology"/>
<evidence type="ECO:0000313" key="12">
    <source>
        <dbReference type="Proteomes" id="UP000307517"/>
    </source>
</evidence>
<evidence type="ECO:0000256" key="2">
    <source>
        <dbReference type="ARBA" id="ARBA00022475"/>
    </source>
</evidence>
<name>A0A171J4A2_LACRH</name>
<keyword evidence="3 7" id="KW-0812">Transmembrane</keyword>
<dbReference type="AlphaFoldDB" id="A0A171J4A2"/>
<keyword evidence="4 7" id="KW-1133">Transmembrane helix</keyword>
<sequence>MTNVMKQSKVNDQNQVLATCLLAGRIMIEGGSEMYRVEDTMRRIAVNAGQPDTLVFTTPTGIFASIENQPYIQERPINKRSIDMEKVARVNQLSRSFAAKEIDLGDLHAALTQLDQNTPFFPISWQILSAAVVSVTLMILFAQKYDWFDIPLAAVVGAIGFWVDIKVNTITNIRFISELLGALAVGLTAWIGVRLGWGHSLDNIIIGAIMPLVPGVAITNSIRDMLAGHLLSGMVRGMESILSACAIGVGIAIIFRFF</sequence>
<feature type="transmembrane region" description="Helical" evidence="7">
    <location>
        <begin position="147"/>
        <end position="163"/>
    </location>
</feature>
<dbReference type="InterPro" id="IPR050539">
    <property type="entry name" value="ThrE_Dicarb/AminoAcid_Exp"/>
</dbReference>
<dbReference type="Proteomes" id="UP000307517">
    <property type="component" value="Unassembled WGS sequence"/>
</dbReference>
<comment type="similarity">
    <text evidence="6">Belongs to the ThrE exporter (TC 2.A.79) family.</text>
</comment>
<reference evidence="10 14" key="3">
    <citation type="submission" date="2020-07" db="EMBL/GenBank/DDBJ databases">
        <title>Organ Donor 1.</title>
        <authorList>
            <person name="Marsh A.J."/>
            <person name="Azcarate-Peril M.A."/>
        </authorList>
    </citation>
    <scope>NUCLEOTIDE SEQUENCE [LARGE SCALE GENOMIC DNA]</scope>
    <source>
        <strain evidence="10 14">AMC0712</strain>
    </source>
</reference>
<keyword evidence="5 7" id="KW-0472">Membrane</keyword>